<evidence type="ECO:0000256" key="1">
    <source>
        <dbReference type="SAM" id="MobiDB-lite"/>
    </source>
</evidence>
<organism evidence="2 3">
    <name type="scientific">Senna tora</name>
    <dbReference type="NCBI Taxonomy" id="362788"/>
    <lineage>
        <taxon>Eukaryota</taxon>
        <taxon>Viridiplantae</taxon>
        <taxon>Streptophyta</taxon>
        <taxon>Embryophyta</taxon>
        <taxon>Tracheophyta</taxon>
        <taxon>Spermatophyta</taxon>
        <taxon>Magnoliopsida</taxon>
        <taxon>eudicotyledons</taxon>
        <taxon>Gunneridae</taxon>
        <taxon>Pentapetalae</taxon>
        <taxon>rosids</taxon>
        <taxon>fabids</taxon>
        <taxon>Fabales</taxon>
        <taxon>Fabaceae</taxon>
        <taxon>Caesalpinioideae</taxon>
        <taxon>Cassia clade</taxon>
        <taxon>Senna</taxon>
    </lineage>
</organism>
<evidence type="ECO:0000313" key="2">
    <source>
        <dbReference type="EMBL" id="KAF7808495.1"/>
    </source>
</evidence>
<feature type="region of interest" description="Disordered" evidence="1">
    <location>
        <begin position="40"/>
        <end position="63"/>
    </location>
</feature>
<name>A0A834SPX7_9FABA</name>
<sequence length="92" mass="10863">MEDIIHHTLKDAAIYRRKGAKIMFPHLTGVHRTLWGSIKRFPTRHTPQPHRQTRSQCATTGEPEETLDSLAEKVNMMLMNQEEHRRETWKAF</sequence>
<feature type="compositionally biased region" description="Basic residues" evidence="1">
    <location>
        <begin position="41"/>
        <end position="53"/>
    </location>
</feature>
<dbReference type="AlphaFoldDB" id="A0A834SPX7"/>
<comment type="caution">
    <text evidence="2">The sequence shown here is derived from an EMBL/GenBank/DDBJ whole genome shotgun (WGS) entry which is preliminary data.</text>
</comment>
<protein>
    <submittedName>
        <fullName evidence="2">Uncharacterized protein</fullName>
    </submittedName>
</protein>
<keyword evidence="3" id="KW-1185">Reference proteome</keyword>
<proteinExistence type="predicted"/>
<evidence type="ECO:0000313" key="3">
    <source>
        <dbReference type="Proteomes" id="UP000634136"/>
    </source>
</evidence>
<accession>A0A834SPX7</accession>
<gene>
    <name evidence="2" type="ORF">G2W53_035238</name>
</gene>
<dbReference type="Proteomes" id="UP000634136">
    <property type="component" value="Unassembled WGS sequence"/>
</dbReference>
<dbReference type="EMBL" id="JAAIUW010000011">
    <property type="protein sequence ID" value="KAF7808495.1"/>
    <property type="molecule type" value="Genomic_DNA"/>
</dbReference>
<reference evidence="2" key="1">
    <citation type="submission" date="2020-09" db="EMBL/GenBank/DDBJ databases">
        <title>Genome-Enabled Discovery of Anthraquinone Biosynthesis in Senna tora.</title>
        <authorList>
            <person name="Kang S.-H."/>
            <person name="Pandey R.P."/>
            <person name="Lee C.-M."/>
            <person name="Sim J.-S."/>
            <person name="Jeong J.-T."/>
            <person name="Choi B.-S."/>
            <person name="Jung M."/>
            <person name="Ginzburg D."/>
            <person name="Zhao K."/>
            <person name="Won S.Y."/>
            <person name="Oh T.-J."/>
            <person name="Yu Y."/>
            <person name="Kim N.-H."/>
            <person name="Lee O.R."/>
            <person name="Lee T.-H."/>
            <person name="Bashyal P."/>
            <person name="Kim T.-S."/>
            <person name="Lee W.-H."/>
            <person name="Kawkins C."/>
            <person name="Kim C.-K."/>
            <person name="Kim J.S."/>
            <person name="Ahn B.O."/>
            <person name="Rhee S.Y."/>
            <person name="Sohng J.K."/>
        </authorList>
    </citation>
    <scope>NUCLEOTIDE SEQUENCE</scope>
    <source>
        <tissue evidence="2">Leaf</tissue>
    </source>
</reference>